<dbReference type="RefSeq" id="WP_153973075.1">
    <property type="nucleotide sequence ID" value="NZ_JACRWE010000003.1"/>
</dbReference>
<reference evidence="1 2" key="1">
    <citation type="submission" date="2020-08" db="EMBL/GenBank/DDBJ databases">
        <authorList>
            <person name="Liu C."/>
            <person name="Sun Q."/>
        </authorList>
    </citation>
    <scope>NUCLEOTIDE SEQUENCE [LARGE SCALE GENOMIC DNA]</scope>
    <source>
        <strain evidence="1 2">NSJ-18</strain>
    </source>
</reference>
<sequence>MEERAIKAYKNGKKDEYYYLVEKLTKKDIENTEIARKLFEKDIDKLLQKFQQLFGRECANIDGDASLSAWLDLIEE</sequence>
<comment type="caution">
    <text evidence="1">The sequence shown here is derived from an EMBL/GenBank/DDBJ whole genome shotgun (WGS) entry which is preliminary data.</text>
</comment>
<accession>A0ABR7JNE3</accession>
<proteinExistence type="predicted"/>
<dbReference type="EMBL" id="JACRWE010000003">
    <property type="protein sequence ID" value="MBC5996432.1"/>
    <property type="molecule type" value="Genomic_DNA"/>
</dbReference>
<protein>
    <submittedName>
        <fullName evidence="1">Uncharacterized protein</fullName>
    </submittedName>
</protein>
<keyword evidence="2" id="KW-1185">Reference proteome</keyword>
<gene>
    <name evidence="1" type="ORF">H8923_06625</name>
</gene>
<organism evidence="1 2">
    <name type="scientific">Romboutsia faecis</name>
    <dbReference type="NCBI Taxonomy" id="2764597"/>
    <lineage>
        <taxon>Bacteria</taxon>
        <taxon>Bacillati</taxon>
        <taxon>Bacillota</taxon>
        <taxon>Clostridia</taxon>
        <taxon>Peptostreptococcales</taxon>
        <taxon>Peptostreptococcaceae</taxon>
        <taxon>Romboutsia</taxon>
    </lineage>
</organism>
<evidence type="ECO:0000313" key="1">
    <source>
        <dbReference type="EMBL" id="MBC5996432.1"/>
    </source>
</evidence>
<name>A0ABR7JNE3_9FIRM</name>
<evidence type="ECO:0000313" key="2">
    <source>
        <dbReference type="Proteomes" id="UP000609849"/>
    </source>
</evidence>
<dbReference type="Proteomes" id="UP000609849">
    <property type="component" value="Unassembled WGS sequence"/>
</dbReference>